<gene>
    <name evidence="2" type="ORF">Din_002760</name>
</gene>
<dbReference type="AlphaFoldDB" id="A0A5B6YNT1"/>
<accession>A0A5B6YNT1</accession>
<dbReference type="InterPro" id="IPR056689">
    <property type="entry name" value="DUF7787"/>
</dbReference>
<reference evidence="2" key="1">
    <citation type="submission" date="2019-08" db="EMBL/GenBank/DDBJ databases">
        <title>Reference gene set and small RNA set construction with multiple tissues from Davidia involucrata Baill.</title>
        <authorList>
            <person name="Yang H."/>
            <person name="Zhou C."/>
            <person name="Li G."/>
            <person name="Wang J."/>
            <person name="Gao P."/>
            <person name="Wang M."/>
            <person name="Wang R."/>
            <person name="Zhao Y."/>
        </authorList>
    </citation>
    <scope>NUCLEOTIDE SEQUENCE</scope>
    <source>
        <tissue evidence="2">Mixed with DoveR01_LX</tissue>
    </source>
</reference>
<dbReference type="EMBL" id="GHES01002760">
    <property type="protein sequence ID" value="MPA33319.1"/>
    <property type="molecule type" value="Transcribed_RNA"/>
</dbReference>
<dbReference type="PANTHER" id="PTHR35096">
    <property type="entry name" value="BNAA08G28570D PROTEIN"/>
    <property type="match status" value="1"/>
</dbReference>
<evidence type="ECO:0000313" key="2">
    <source>
        <dbReference type="EMBL" id="MPA33319.1"/>
    </source>
</evidence>
<dbReference type="Pfam" id="PF25042">
    <property type="entry name" value="DUF7787"/>
    <property type="match status" value="1"/>
</dbReference>
<feature type="domain" description="DUF7787" evidence="1">
    <location>
        <begin position="1"/>
        <end position="26"/>
    </location>
</feature>
<proteinExistence type="predicted"/>
<organism evidence="2">
    <name type="scientific">Davidia involucrata</name>
    <name type="common">Dove tree</name>
    <dbReference type="NCBI Taxonomy" id="16924"/>
    <lineage>
        <taxon>Eukaryota</taxon>
        <taxon>Viridiplantae</taxon>
        <taxon>Streptophyta</taxon>
        <taxon>Embryophyta</taxon>
        <taxon>Tracheophyta</taxon>
        <taxon>Spermatophyta</taxon>
        <taxon>Magnoliopsida</taxon>
        <taxon>eudicotyledons</taxon>
        <taxon>Gunneridae</taxon>
        <taxon>Pentapetalae</taxon>
        <taxon>asterids</taxon>
        <taxon>Cornales</taxon>
        <taxon>Nyssaceae</taxon>
        <taxon>Davidia</taxon>
    </lineage>
</organism>
<protein>
    <recommendedName>
        <fullName evidence="1">DUF7787 domain-containing protein</fullName>
    </recommendedName>
</protein>
<sequence length="151" mass="17073">MHGFVKLHKRPKKDLMEVLSTMKLLNPQRSTLDAKILPYGSWPTTVDQVNQDLDDLGWQECAVQSVETLDRTREEACHFTNTNDCDLPMDFSVTVKKPRSKKRKRRMRFDFTDTNMEYDDGGADVDGISAIDCVAGDVDSLLDQLSSGPFA</sequence>
<evidence type="ECO:0000259" key="1">
    <source>
        <dbReference type="Pfam" id="PF25042"/>
    </source>
</evidence>
<name>A0A5B6YNT1_DAVIN</name>
<dbReference type="PANTHER" id="PTHR35096:SF8">
    <property type="entry name" value="OS03G0308600 PROTEIN"/>
    <property type="match status" value="1"/>
</dbReference>